<feature type="active site" description="Proton acceptor" evidence="3">
    <location>
        <position position="184"/>
    </location>
</feature>
<dbReference type="STRING" id="415015.SAMN05660462_00072"/>
<name>A0A1H3JZ85_9FIRM</name>
<dbReference type="PANTHER" id="PTHR30244">
    <property type="entry name" value="TRANSAMINASE"/>
    <property type="match status" value="1"/>
</dbReference>
<dbReference type="PANTHER" id="PTHR30244:SF9">
    <property type="entry name" value="PROTEIN RV3402C"/>
    <property type="match status" value="1"/>
</dbReference>
<feature type="modified residue" description="N6-(pyridoxal phosphate)lysine" evidence="4">
    <location>
        <position position="184"/>
    </location>
</feature>
<protein>
    <recommendedName>
        <fullName evidence="8">dTDP-4-amino-4,6-dideoxygalactose transaminase</fullName>
    </recommendedName>
</protein>
<reference evidence="6 7" key="1">
    <citation type="submission" date="2016-10" db="EMBL/GenBank/DDBJ databases">
        <authorList>
            <person name="de Groot N.N."/>
        </authorList>
    </citation>
    <scope>NUCLEOTIDE SEQUENCE [LARGE SCALE GENOMIC DNA]</scope>
    <source>
        <strain evidence="6 7">DSM 21650</strain>
    </source>
</reference>
<evidence type="ECO:0000256" key="5">
    <source>
        <dbReference type="RuleBase" id="RU004508"/>
    </source>
</evidence>
<evidence type="ECO:0000256" key="1">
    <source>
        <dbReference type="ARBA" id="ARBA00022898"/>
    </source>
</evidence>
<dbReference type="SUPFAM" id="SSF53383">
    <property type="entry name" value="PLP-dependent transferases"/>
    <property type="match status" value="1"/>
</dbReference>
<evidence type="ECO:0000313" key="6">
    <source>
        <dbReference type="EMBL" id="SDY45191.1"/>
    </source>
</evidence>
<keyword evidence="7" id="KW-1185">Reference proteome</keyword>
<gene>
    <name evidence="6" type="ORF">SAMN05660462_00072</name>
</gene>
<dbReference type="EMBL" id="FNQE01000001">
    <property type="protein sequence ID" value="SDY45191.1"/>
    <property type="molecule type" value="Genomic_DNA"/>
</dbReference>
<sequence>MNKKIYVTRPFLPPLEEYIPYIEQIWESGILTNDGEMVKRLEKELSNALGIENLIAVANGTLGLQIAIKALDLTGEIITTPFTFIATLRAIDWQNCTPVFVDIDSETLNIDSKKIEAKITEKTSAILGVHVFSNPCDVESIEAISKKYNLKVIYDAAHSLFVNYKGKSILEYGHISVTSFHAVKLFNTVEGGGCITKSKELEERIKQLRNFGFDKTGNISDIGINAKMSELHAAMGLASLKYIDKIKIYRKEKHDLYKKILSEHEKINFQKIDSEQYNYSYMPVLFQCEKTLLRALENLNKNNIFPRRYFYPSLNKLKMFGVDIERLPVAESISKRILCLPLFYSLEDGDIENICKIILSSLK</sequence>
<evidence type="ECO:0000256" key="3">
    <source>
        <dbReference type="PIRSR" id="PIRSR000390-1"/>
    </source>
</evidence>
<dbReference type="Pfam" id="PF01041">
    <property type="entry name" value="DegT_DnrJ_EryC1"/>
    <property type="match status" value="1"/>
</dbReference>
<dbReference type="Gene3D" id="3.40.640.10">
    <property type="entry name" value="Type I PLP-dependent aspartate aminotransferase-like (Major domain)"/>
    <property type="match status" value="1"/>
</dbReference>
<comment type="similarity">
    <text evidence="2 5">Belongs to the DegT/DnrJ/EryC1 family.</text>
</comment>
<accession>A0A1H3JZ85</accession>
<organism evidence="6 7">
    <name type="scientific">Proteiniborus ethanoligenes</name>
    <dbReference type="NCBI Taxonomy" id="415015"/>
    <lineage>
        <taxon>Bacteria</taxon>
        <taxon>Bacillati</taxon>
        <taxon>Bacillota</taxon>
        <taxon>Clostridia</taxon>
        <taxon>Eubacteriales</taxon>
        <taxon>Proteiniborus</taxon>
    </lineage>
</organism>
<dbReference type="InterPro" id="IPR000653">
    <property type="entry name" value="DegT/StrS_aminotransferase"/>
</dbReference>
<dbReference type="GO" id="GO:0008483">
    <property type="term" value="F:transaminase activity"/>
    <property type="evidence" value="ECO:0007669"/>
    <property type="project" value="TreeGrafter"/>
</dbReference>
<dbReference type="GO" id="GO:0000271">
    <property type="term" value="P:polysaccharide biosynthetic process"/>
    <property type="evidence" value="ECO:0007669"/>
    <property type="project" value="TreeGrafter"/>
</dbReference>
<dbReference type="PIRSF" id="PIRSF000390">
    <property type="entry name" value="PLP_StrS"/>
    <property type="match status" value="1"/>
</dbReference>
<dbReference type="InterPro" id="IPR015424">
    <property type="entry name" value="PyrdxlP-dep_Trfase"/>
</dbReference>
<evidence type="ECO:0008006" key="8">
    <source>
        <dbReference type="Google" id="ProtNLM"/>
    </source>
</evidence>
<dbReference type="Proteomes" id="UP000198625">
    <property type="component" value="Unassembled WGS sequence"/>
</dbReference>
<keyword evidence="1 4" id="KW-0663">Pyridoxal phosphate</keyword>
<evidence type="ECO:0000256" key="2">
    <source>
        <dbReference type="ARBA" id="ARBA00037999"/>
    </source>
</evidence>
<evidence type="ECO:0000256" key="4">
    <source>
        <dbReference type="PIRSR" id="PIRSR000390-2"/>
    </source>
</evidence>
<dbReference type="AlphaFoldDB" id="A0A1H3JZ85"/>
<dbReference type="InterPro" id="IPR015421">
    <property type="entry name" value="PyrdxlP-dep_Trfase_major"/>
</dbReference>
<dbReference type="RefSeq" id="WP_091725647.1">
    <property type="nucleotide sequence ID" value="NZ_FNQE01000001.1"/>
</dbReference>
<evidence type="ECO:0000313" key="7">
    <source>
        <dbReference type="Proteomes" id="UP000198625"/>
    </source>
</evidence>
<proteinExistence type="inferred from homology"/>
<dbReference type="GO" id="GO:0030170">
    <property type="term" value="F:pyridoxal phosphate binding"/>
    <property type="evidence" value="ECO:0007669"/>
    <property type="project" value="TreeGrafter"/>
</dbReference>
<dbReference type="OrthoDB" id="9810913at2"/>
<dbReference type="CDD" id="cd00616">
    <property type="entry name" value="AHBA_syn"/>
    <property type="match status" value="1"/>
</dbReference>